<feature type="binding site" evidence="4">
    <location>
        <begin position="750"/>
        <end position="757"/>
    </location>
    <ligand>
        <name>ATP</name>
        <dbReference type="ChEBI" id="CHEBI:30616"/>
    </ligand>
</feature>
<keyword evidence="7" id="KW-0472">Membrane</keyword>
<keyword evidence="11" id="KW-1185">Reference proteome</keyword>
<feature type="compositionally biased region" description="Low complexity" evidence="6">
    <location>
        <begin position="973"/>
        <end position="986"/>
    </location>
</feature>
<dbReference type="CDD" id="cd01127">
    <property type="entry name" value="TrwB_TraG_TraD_VirD4"/>
    <property type="match status" value="2"/>
</dbReference>
<comment type="caution">
    <text evidence="10">The sequence shown here is derived from an EMBL/GenBank/DDBJ whole genome shotgun (WGS) entry which is preliminary data.</text>
</comment>
<evidence type="ECO:0000256" key="3">
    <source>
        <dbReference type="ARBA" id="ARBA00022840"/>
    </source>
</evidence>
<feature type="region of interest" description="Disordered" evidence="6">
    <location>
        <begin position="973"/>
        <end position="997"/>
    </location>
</feature>
<evidence type="ECO:0000256" key="5">
    <source>
        <dbReference type="SAM" id="Coils"/>
    </source>
</evidence>
<evidence type="ECO:0000313" key="11">
    <source>
        <dbReference type="Proteomes" id="UP001646141"/>
    </source>
</evidence>
<dbReference type="Gene3D" id="3.40.50.300">
    <property type="entry name" value="P-loop containing nucleotide triphosphate hydrolases"/>
    <property type="match status" value="4"/>
</dbReference>
<feature type="binding site" evidence="4">
    <location>
        <begin position="1075"/>
        <end position="1082"/>
    </location>
    <ligand>
        <name>ATP</name>
        <dbReference type="ChEBI" id="CHEBI:30616"/>
    </ligand>
</feature>
<dbReference type="InterPro" id="IPR050206">
    <property type="entry name" value="FtsK/SpoIIIE/SftA"/>
</dbReference>
<feature type="compositionally biased region" description="Basic and acidic residues" evidence="6">
    <location>
        <begin position="101"/>
        <end position="120"/>
    </location>
</feature>
<feature type="compositionally biased region" description="Basic residues" evidence="6">
    <location>
        <begin position="1"/>
        <end position="10"/>
    </location>
</feature>
<feature type="transmembrane region" description="Helical" evidence="7">
    <location>
        <begin position="329"/>
        <end position="352"/>
    </location>
</feature>
<sequence>MTSRSHRPRDRRPPQLRRSSCAVSALRSYGRASARSDHRATERKAGSLELRVRLRVPHAGERTATRDLRVTADPATPVCDLALALAHHVSSPSPTRQLSGRLDDRSVLSPSARDDARSPRDPLSLRVTLPGRAPRVCAPESRLDESGIQSGACLEVVTPHPRRNVLPPPAGQLIVLAGPQRGHVFSLRLGEHVIGRDPSCDIQLTHPSVSRRHGLLRVRRGEMFLSDLRVTDTSTADSADALRLPLPGVVRLGALPVRVVASAPPEQAPRLTNTYAHLPPVRVVPHFTPSTIRLPRLPPQRATTRFPALAVAAPLLMATVWFLSARSPLSLMMLGASPAVALAAWLGAVLVAQRAHRRAHREFEAEVAKAEQMVAEAHQRERRAREEQHPATAQLLDDAMRRGPRLWGGNAEAAHPLTFRIGRGTSPSAVRTTAHRSADQPDAAGQNALVALQHRAEELHNAPVSAELKCAGAFAIVGSLPLRAAVLNSALAQLCTQYSPANLIVAGFFSPERQDASGWVAWLPHVDSPQSPLTVSHLSATAASAAALITALEDLTQLWHTADSRTTTAAKRPAVLVIVAHTGLVDRRRLVALADSGSAVGVHVVWCAAALTEVPANCSTVLELGAVKSSLHRISDENSVNLDSVESLAAHDAERFARSLASVVDAGAHPMGSEHALPSRVSLASLLPPDLLESAHSVAANWRLRDSVSRTWQRGSTRSSTSLTVPVGRDVAGPVSLDLVGDGPHALIGGTTGSGKSEFLVSWILSLAAHVAPDRLTFLFIDYKGGASFLDCASLPHSVGLATDLDPHLAERVLISLRAEIRSRERALANAGAPDLDTMERNSNPKAPPRLLVVIDEFAALRQDAPEFLAGVTDLAQRGRSLGIHLILATQRPAGAISDDLRANANLRVSLRTADDADSRDLLGDSSAATFSPRLPGRAAWVLGAGSVHPFQSATTGVPPAAGTRGRVVIAPLWPESSPSSPSADAPAPPQSGPRDSTRLIATITRAAHLEQCAAPRRPWVEPLAPSYSLDEAAQLTASLAWPRLVVGVRDEPDQQRHAAFSIRLPESGNVAVFGGPGSGKTTALLTIAAATIRARPGTTVYGIDGGDGTLTAIAGLPGVGSIARADAHEQVTRLCEKLAALSDERRHREAATSGPVLLLIDGFARLREADDRARTPGTVLSLLMNIARTARSSGVHLLLSAERAGGLPPDLEASFPERLALRPALPDDLHLMGLSRGALHSAPPGRAIRVTDGTEIQFALPGLRSENAVEGFTRAARVRPTEAPSAFLVPEIPRTVQRAALPPAPGEGAPFALNTATFRGISAPDAGLALVSGPAGSGRTTAIHALLEALTATRSEARSDGVTALLSPHRNSGLATTHPWHTAALTPAAQRTLLARLTAAVDAEMGVPVSRAPALSTPGPDGLPVDRHLSSPASWPGAGERGVLVIEDIGAFAGSGIERELGALLQRLRHSELLTIVEGENATLSSVWELATPLRGLRWALALRPDEHDTPSVFSAPFLRMTRADTPPGRGVLVRGADTHGVQVGLPDLASPARAAPAHSREADESSVSTFSVRVP</sequence>
<dbReference type="InterPro" id="IPR002543">
    <property type="entry name" value="FtsK_dom"/>
</dbReference>
<dbReference type="Gene3D" id="2.60.200.20">
    <property type="match status" value="1"/>
</dbReference>
<feature type="domain" description="FHA" evidence="8">
    <location>
        <begin position="192"/>
        <end position="244"/>
    </location>
</feature>
<feature type="region of interest" description="Disordered" evidence="6">
    <location>
        <begin position="1552"/>
        <end position="1577"/>
    </location>
</feature>
<evidence type="ECO:0000256" key="1">
    <source>
        <dbReference type="ARBA" id="ARBA00022553"/>
    </source>
</evidence>
<keyword evidence="3 4" id="KW-0067">ATP-binding</keyword>
<feature type="domain" description="FtsK" evidence="9">
    <location>
        <begin position="732"/>
        <end position="920"/>
    </location>
</feature>
<feature type="domain" description="FtsK" evidence="9">
    <location>
        <begin position="1056"/>
        <end position="1231"/>
    </location>
</feature>
<name>A0ABS1SJS2_9MICO</name>
<keyword evidence="7" id="KW-1133">Transmembrane helix</keyword>
<feature type="region of interest" description="Disordered" evidence="6">
    <location>
        <begin position="1"/>
        <end position="44"/>
    </location>
</feature>
<protein>
    <submittedName>
        <fullName evidence="10">FHA domain-containing protein</fullName>
    </submittedName>
</protein>
<organism evidence="10 11">
    <name type="scientific">Leucobacter chromiireducens subsp. chromiireducens</name>
    <dbReference type="NCBI Taxonomy" id="660067"/>
    <lineage>
        <taxon>Bacteria</taxon>
        <taxon>Bacillati</taxon>
        <taxon>Actinomycetota</taxon>
        <taxon>Actinomycetes</taxon>
        <taxon>Micrococcales</taxon>
        <taxon>Microbacteriaceae</taxon>
        <taxon>Leucobacter</taxon>
    </lineage>
</organism>
<feature type="transmembrane region" description="Helical" evidence="7">
    <location>
        <begin position="306"/>
        <end position="323"/>
    </location>
</feature>
<dbReference type="InterPro" id="IPR008984">
    <property type="entry name" value="SMAD_FHA_dom_sf"/>
</dbReference>
<dbReference type="InterPro" id="IPR003593">
    <property type="entry name" value="AAA+_ATPase"/>
</dbReference>
<evidence type="ECO:0000256" key="6">
    <source>
        <dbReference type="SAM" id="MobiDB-lite"/>
    </source>
</evidence>
<dbReference type="PANTHER" id="PTHR22683:SF1">
    <property type="entry name" value="TYPE VII SECRETION SYSTEM PROTEIN ESSC"/>
    <property type="match status" value="1"/>
</dbReference>
<dbReference type="Pfam" id="PF16697">
    <property type="entry name" value="Yop-YscD_cpl"/>
    <property type="match status" value="1"/>
</dbReference>
<dbReference type="InterPro" id="IPR000253">
    <property type="entry name" value="FHA_dom"/>
</dbReference>
<evidence type="ECO:0000313" key="10">
    <source>
        <dbReference type="EMBL" id="MBL3688413.1"/>
    </source>
</evidence>
<evidence type="ECO:0000256" key="2">
    <source>
        <dbReference type="ARBA" id="ARBA00022741"/>
    </source>
</evidence>
<reference evidence="10 11" key="1">
    <citation type="submission" date="2018-09" db="EMBL/GenBank/DDBJ databases">
        <title>Comparative genomics of Leucobacter spp.</title>
        <authorList>
            <person name="Reis A.C."/>
            <person name="Kolvenbach B.A."/>
            <person name="Corvini P.F.X."/>
            <person name="Nunes O.C."/>
        </authorList>
    </citation>
    <scope>NUCLEOTIDE SEQUENCE [LARGE SCALE GENOMIC DNA]</scope>
    <source>
        <strain evidence="10 11">L-1</strain>
    </source>
</reference>
<feature type="coiled-coil region" evidence="5">
    <location>
        <begin position="360"/>
        <end position="387"/>
    </location>
</feature>
<evidence type="ECO:0000259" key="9">
    <source>
        <dbReference type="PROSITE" id="PS50901"/>
    </source>
</evidence>
<dbReference type="Pfam" id="PF01580">
    <property type="entry name" value="FtsK_SpoIIIE"/>
    <property type="match status" value="2"/>
</dbReference>
<dbReference type="SUPFAM" id="SSF49879">
    <property type="entry name" value="SMAD/FHA domain"/>
    <property type="match status" value="1"/>
</dbReference>
<keyword evidence="5" id="KW-0175">Coiled coil</keyword>
<gene>
    <name evidence="10" type="ORF">D3226_00345</name>
</gene>
<dbReference type="PROSITE" id="PS50901">
    <property type="entry name" value="FTSK"/>
    <property type="match status" value="2"/>
</dbReference>
<dbReference type="InterPro" id="IPR027417">
    <property type="entry name" value="P-loop_NTPase"/>
</dbReference>
<dbReference type="CDD" id="cd00060">
    <property type="entry name" value="FHA"/>
    <property type="match status" value="1"/>
</dbReference>
<accession>A0ABS1SJS2</accession>
<evidence type="ECO:0000259" key="8">
    <source>
        <dbReference type="PROSITE" id="PS50006"/>
    </source>
</evidence>
<dbReference type="PANTHER" id="PTHR22683">
    <property type="entry name" value="SPORULATION PROTEIN RELATED"/>
    <property type="match status" value="1"/>
</dbReference>
<feature type="region of interest" description="Disordered" evidence="6">
    <location>
        <begin position="90"/>
        <end position="126"/>
    </location>
</feature>
<evidence type="ECO:0000256" key="4">
    <source>
        <dbReference type="PROSITE-ProRule" id="PRU00289"/>
    </source>
</evidence>
<feature type="compositionally biased region" description="Basic and acidic residues" evidence="6">
    <location>
        <begin position="34"/>
        <end position="44"/>
    </location>
</feature>
<keyword evidence="2 4" id="KW-0547">Nucleotide-binding</keyword>
<dbReference type="Proteomes" id="UP001646141">
    <property type="component" value="Unassembled WGS sequence"/>
</dbReference>
<dbReference type="SUPFAM" id="SSF52540">
    <property type="entry name" value="P-loop containing nucleoside triphosphate hydrolases"/>
    <property type="match status" value="2"/>
</dbReference>
<dbReference type="SMART" id="SM00382">
    <property type="entry name" value="AAA"/>
    <property type="match status" value="3"/>
</dbReference>
<dbReference type="InterPro" id="IPR032030">
    <property type="entry name" value="YscD_cytoplasmic_dom"/>
</dbReference>
<proteinExistence type="predicted"/>
<evidence type="ECO:0000256" key="7">
    <source>
        <dbReference type="SAM" id="Phobius"/>
    </source>
</evidence>
<keyword evidence="1" id="KW-0597">Phosphoprotein</keyword>
<dbReference type="SMART" id="SM00240">
    <property type="entry name" value="FHA"/>
    <property type="match status" value="1"/>
</dbReference>
<keyword evidence="7" id="KW-0812">Transmembrane</keyword>
<feature type="compositionally biased region" description="Polar residues" evidence="6">
    <location>
        <begin position="1567"/>
        <end position="1577"/>
    </location>
</feature>
<dbReference type="EMBL" id="QYAD01000001">
    <property type="protein sequence ID" value="MBL3688413.1"/>
    <property type="molecule type" value="Genomic_DNA"/>
</dbReference>
<dbReference type="PROSITE" id="PS50006">
    <property type="entry name" value="FHA_DOMAIN"/>
    <property type="match status" value="1"/>
</dbReference>